<keyword evidence="7 9" id="KW-0472">Membrane</keyword>
<reference evidence="10" key="1">
    <citation type="submission" date="2020-06" db="EMBL/GenBank/DDBJ databases">
        <authorList>
            <person name="Li T."/>
            <person name="Hu X."/>
            <person name="Zhang T."/>
            <person name="Song X."/>
            <person name="Zhang H."/>
            <person name="Dai N."/>
            <person name="Sheng W."/>
            <person name="Hou X."/>
            <person name="Wei L."/>
        </authorList>
    </citation>
    <scope>NUCLEOTIDE SEQUENCE</scope>
    <source>
        <strain evidence="10">KEN8</strain>
        <tissue evidence="10">Leaf</tissue>
    </source>
</reference>
<keyword evidence="5 9" id="KW-0812">Transmembrane</keyword>
<evidence type="ECO:0000256" key="5">
    <source>
        <dbReference type="ARBA" id="ARBA00022692"/>
    </source>
</evidence>
<feature type="transmembrane region" description="Helical" evidence="9">
    <location>
        <begin position="40"/>
        <end position="65"/>
    </location>
</feature>
<evidence type="ECO:0000256" key="9">
    <source>
        <dbReference type="SAM" id="Phobius"/>
    </source>
</evidence>
<evidence type="ECO:0000313" key="10">
    <source>
        <dbReference type="EMBL" id="KAL0332556.1"/>
    </source>
</evidence>
<dbReference type="PANTHER" id="PTHR48021">
    <property type="match status" value="1"/>
</dbReference>
<dbReference type="AlphaFoldDB" id="A0AAW2MPY3"/>
<protein>
    <submittedName>
        <fullName evidence="10">Sugar transporter ERD6-like 6</fullName>
    </submittedName>
</protein>
<comment type="similarity">
    <text evidence="2">Belongs to the major facilitator superfamily. Sugar transporter (TC 2.A.1.1) family.</text>
</comment>
<keyword evidence="4 10" id="KW-0762">Sugar transport</keyword>
<dbReference type="PROSITE" id="PS00216">
    <property type="entry name" value="SUGAR_TRANSPORT_1"/>
    <property type="match status" value="1"/>
</dbReference>
<reference evidence="10" key="2">
    <citation type="journal article" date="2024" name="Plant">
        <title>Genomic evolution and insights into agronomic trait innovations of Sesamum species.</title>
        <authorList>
            <person name="Miao H."/>
            <person name="Wang L."/>
            <person name="Qu L."/>
            <person name="Liu H."/>
            <person name="Sun Y."/>
            <person name="Le M."/>
            <person name="Wang Q."/>
            <person name="Wei S."/>
            <person name="Zheng Y."/>
            <person name="Lin W."/>
            <person name="Duan Y."/>
            <person name="Cao H."/>
            <person name="Xiong S."/>
            <person name="Wang X."/>
            <person name="Wei L."/>
            <person name="Li C."/>
            <person name="Ma Q."/>
            <person name="Ju M."/>
            <person name="Zhao R."/>
            <person name="Li G."/>
            <person name="Mu C."/>
            <person name="Tian Q."/>
            <person name="Mei H."/>
            <person name="Zhang T."/>
            <person name="Gao T."/>
            <person name="Zhang H."/>
        </authorList>
    </citation>
    <scope>NUCLEOTIDE SEQUENCE</scope>
    <source>
        <strain evidence="10">KEN8</strain>
    </source>
</reference>
<gene>
    <name evidence="10" type="ORF">Scaly_2157100</name>
</gene>
<dbReference type="GO" id="GO:0016020">
    <property type="term" value="C:membrane"/>
    <property type="evidence" value="ECO:0007669"/>
    <property type="project" value="UniProtKB-SubCell"/>
</dbReference>
<feature type="transmembrane region" description="Helical" evidence="9">
    <location>
        <begin position="77"/>
        <end position="104"/>
    </location>
</feature>
<comment type="subcellular location">
    <subcellularLocation>
        <location evidence="1">Membrane</location>
        <topology evidence="1">Multi-pass membrane protein</topology>
    </subcellularLocation>
</comment>
<dbReference type="Pfam" id="PF00083">
    <property type="entry name" value="Sugar_tr"/>
    <property type="match status" value="1"/>
</dbReference>
<dbReference type="EMBL" id="JACGWM010000013">
    <property type="protein sequence ID" value="KAL0332556.1"/>
    <property type="molecule type" value="Genomic_DNA"/>
</dbReference>
<evidence type="ECO:0000256" key="2">
    <source>
        <dbReference type="ARBA" id="ARBA00010992"/>
    </source>
</evidence>
<evidence type="ECO:0000256" key="8">
    <source>
        <dbReference type="ARBA" id="ARBA00044504"/>
    </source>
</evidence>
<comment type="similarity">
    <text evidence="8">Belongs to the major facilitator superfamily. Phosphate:H(+) symporter (TC 2.A.1.9) family.</text>
</comment>
<dbReference type="SUPFAM" id="SSF103473">
    <property type="entry name" value="MFS general substrate transporter"/>
    <property type="match status" value="1"/>
</dbReference>
<dbReference type="Gene3D" id="1.20.1250.20">
    <property type="entry name" value="MFS general substrate transporter like domains"/>
    <property type="match status" value="1"/>
</dbReference>
<dbReference type="InterPro" id="IPR005828">
    <property type="entry name" value="MFS_sugar_transport-like"/>
</dbReference>
<sequence length="120" mass="13058">MVGAIASGQIAEYIGRKGRSVGSSSKQTAIRFSELKRKRYWYPLMILPVSIKSLAGSVATLANWLSASVVTMTANLLFTWSCGGTFLIYAIVSALTVVFVAFCVPETKGKTLEEIQLSFR</sequence>
<organism evidence="10">
    <name type="scientific">Sesamum calycinum</name>
    <dbReference type="NCBI Taxonomy" id="2727403"/>
    <lineage>
        <taxon>Eukaryota</taxon>
        <taxon>Viridiplantae</taxon>
        <taxon>Streptophyta</taxon>
        <taxon>Embryophyta</taxon>
        <taxon>Tracheophyta</taxon>
        <taxon>Spermatophyta</taxon>
        <taxon>Magnoliopsida</taxon>
        <taxon>eudicotyledons</taxon>
        <taxon>Gunneridae</taxon>
        <taxon>Pentapetalae</taxon>
        <taxon>asterids</taxon>
        <taxon>lamiids</taxon>
        <taxon>Lamiales</taxon>
        <taxon>Pedaliaceae</taxon>
        <taxon>Sesamum</taxon>
    </lineage>
</organism>
<keyword evidence="3" id="KW-0813">Transport</keyword>
<evidence type="ECO:0000256" key="7">
    <source>
        <dbReference type="ARBA" id="ARBA00023136"/>
    </source>
</evidence>
<dbReference type="InterPro" id="IPR005829">
    <property type="entry name" value="Sugar_transporter_CS"/>
</dbReference>
<dbReference type="InterPro" id="IPR036259">
    <property type="entry name" value="MFS_trans_sf"/>
</dbReference>
<dbReference type="PANTHER" id="PTHR48021:SF1">
    <property type="entry name" value="GH07001P-RELATED"/>
    <property type="match status" value="1"/>
</dbReference>
<name>A0AAW2MPY3_9LAMI</name>
<evidence type="ECO:0000256" key="4">
    <source>
        <dbReference type="ARBA" id="ARBA00022597"/>
    </source>
</evidence>
<proteinExistence type="inferred from homology"/>
<accession>A0AAW2MPY3</accession>
<dbReference type="InterPro" id="IPR050549">
    <property type="entry name" value="MFS_Trehalose_Transporter"/>
</dbReference>
<keyword evidence="6 9" id="KW-1133">Transmembrane helix</keyword>
<dbReference type="GO" id="GO:0022857">
    <property type="term" value="F:transmembrane transporter activity"/>
    <property type="evidence" value="ECO:0007669"/>
    <property type="project" value="InterPro"/>
</dbReference>
<evidence type="ECO:0000256" key="3">
    <source>
        <dbReference type="ARBA" id="ARBA00022448"/>
    </source>
</evidence>
<comment type="caution">
    <text evidence="10">The sequence shown here is derived from an EMBL/GenBank/DDBJ whole genome shotgun (WGS) entry which is preliminary data.</text>
</comment>
<evidence type="ECO:0000256" key="1">
    <source>
        <dbReference type="ARBA" id="ARBA00004141"/>
    </source>
</evidence>
<evidence type="ECO:0000256" key="6">
    <source>
        <dbReference type="ARBA" id="ARBA00022989"/>
    </source>
</evidence>